<dbReference type="InterPro" id="IPR051686">
    <property type="entry name" value="Lipoprotein_DolP"/>
</dbReference>
<sequence precursor="true">MRRFFCAAAVLALAATCPLAGWAGDREIAEQIISRLKVQRDAGTLKGFKLDLKVEEGVVLLKGKVSDADQKTAVLAAAEGLDGIAEVVDQIAVQDAPVAAPAAPTKVAENKSEGFSFREALQREASKTRPMPVPVAEFEGAYTATEQAPAAVAPASANEQAHSDDAVTASVISALGRAQKDGHLRGFGVDVTTEGGKVVLNGRASTAAHKALIVDLARNTRGVTGVVDNIAVFSPQPLKTGNARPLQDPRTPQTSAVQPAAHPAVTAAANVPAAAPMPTRVAANYGMAGGVHGQPMPMAPYAGGQAAPRYDQPYLPNYAWPGYAAYPNYAALSYPQQYSPSAWPYIGPFYPYPQVPLGWRKVSLEWDDGWWFLDFTDRNGRH</sequence>
<organism evidence="3 4">
    <name type="scientific">Roseimaritima ulvae</name>
    <dbReference type="NCBI Taxonomy" id="980254"/>
    <lineage>
        <taxon>Bacteria</taxon>
        <taxon>Pseudomonadati</taxon>
        <taxon>Planctomycetota</taxon>
        <taxon>Planctomycetia</taxon>
        <taxon>Pirellulales</taxon>
        <taxon>Pirellulaceae</taxon>
        <taxon>Roseimaritima</taxon>
    </lineage>
</organism>
<dbReference type="Proteomes" id="UP000325286">
    <property type="component" value="Chromosome"/>
</dbReference>
<dbReference type="PANTHER" id="PTHR34606:SF15">
    <property type="entry name" value="BON DOMAIN-CONTAINING PROTEIN"/>
    <property type="match status" value="1"/>
</dbReference>
<dbReference type="EMBL" id="CP042914">
    <property type="protein sequence ID" value="QEG39959.1"/>
    <property type="molecule type" value="Genomic_DNA"/>
</dbReference>
<keyword evidence="4" id="KW-1185">Reference proteome</keyword>
<dbReference type="InterPro" id="IPR007055">
    <property type="entry name" value="BON_dom"/>
</dbReference>
<name>A0A5B9QPW9_9BACT</name>
<dbReference type="PANTHER" id="PTHR34606">
    <property type="entry name" value="BON DOMAIN-CONTAINING PROTEIN"/>
    <property type="match status" value="1"/>
</dbReference>
<evidence type="ECO:0000259" key="2">
    <source>
        <dbReference type="PROSITE" id="PS50914"/>
    </source>
</evidence>
<feature type="signal peptide" evidence="1">
    <location>
        <begin position="1"/>
        <end position="23"/>
    </location>
</feature>
<feature type="chain" id="PRO_5022889249" evidence="1">
    <location>
        <begin position="24"/>
        <end position="382"/>
    </location>
</feature>
<evidence type="ECO:0000313" key="3">
    <source>
        <dbReference type="EMBL" id="QEG39959.1"/>
    </source>
</evidence>
<proteinExistence type="predicted"/>
<dbReference type="PROSITE" id="PS50914">
    <property type="entry name" value="BON"/>
    <property type="match status" value="2"/>
</dbReference>
<evidence type="ECO:0000256" key="1">
    <source>
        <dbReference type="SAM" id="SignalP"/>
    </source>
</evidence>
<dbReference type="Pfam" id="PF04972">
    <property type="entry name" value="BON"/>
    <property type="match status" value="2"/>
</dbReference>
<dbReference type="RefSeq" id="WP_068136418.1">
    <property type="nucleotide sequence ID" value="NZ_CP042914.1"/>
</dbReference>
<accession>A0A5B9QPW9</accession>
<gene>
    <name evidence="3" type="ORF">UC8_19620</name>
</gene>
<dbReference type="Gene3D" id="3.30.1340.30">
    <property type="match status" value="2"/>
</dbReference>
<feature type="domain" description="BON" evidence="2">
    <location>
        <begin position="163"/>
        <end position="234"/>
    </location>
</feature>
<keyword evidence="1" id="KW-0732">Signal</keyword>
<dbReference type="KEGG" id="rul:UC8_19620"/>
<dbReference type="OrthoDB" id="282501at2"/>
<protein>
    <submittedName>
        <fullName evidence="3">Periplasmic protein</fullName>
    </submittedName>
</protein>
<dbReference type="AlphaFoldDB" id="A0A5B9QPW9"/>
<reference evidence="3 4" key="1">
    <citation type="submission" date="2019-08" db="EMBL/GenBank/DDBJ databases">
        <title>Deep-cultivation of Planctomycetes and their phenomic and genomic characterization uncovers novel biology.</title>
        <authorList>
            <person name="Wiegand S."/>
            <person name="Jogler M."/>
            <person name="Boedeker C."/>
            <person name="Pinto D."/>
            <person name="Vollmers J."/>
            <person name="Rivas-Marin E."/>
            <person name="Kohn T."/>
            <person name="Peeters S.H."/>
            <person name="Heuer A."/>
            <person name="Rast P."/>
            <person name="Oberbeckmann S."/>
            <person name="Bunk B."/>
            <person name="Jeske O."/>
            <person name="Meyerdierks A."/>
            <person name="Storesund J.E."/>
            <person name="Kallscheuer N."/>
            <person name="Luecker S."/>
            <person name="Lage O.M."/>
            <person name="Pohl T."/>
            <person name="Merkel B.J."/>
            <person name="Hornburger P."/>
            <person name="Mueller R.-W."/>
            <person name="Bruemmer F."/>
            <person name="Labrenz M."/>
            <person name="Spormann A.M."/>
            <person name="Op den Camp H."/>
            <person name="Overmann J."/>
            <person name="Amann R."/>
            <person name="Jetten M.S.M."/>
            <person name="Mascher T."/>
            <person name="Medema M.H."/>
            <person name="Devos D.P."/>
            <person name="Kaster A.-K."/>
            <person name="Ovreas L."/>
            <person name="Rohde M."/>
            <person name="Galperin M.Y."/>
            <person name="Jogler C."/>
        </authorList>
    </citation>
    <scope>NUCLEOTIDE SEQUENCE [LARGE SCALE GENOMIC DNA]</scope>
    <source>
        <strain evidence="3 4">UC8</strain>
    </source>
</reference>
<feature type="domain" description="BON" evidence="2">
    <location>
        <begin position="24"/>
        <end position="95"/>
    </location>
</feature>
<evidence type="ECO:0000313" key="4">
    <source>
        <dbReference type="Proteomes" id="UP000325286"/>
    </source>
</evidence>